<dbReference type="InterPro" id="IPR041489">
    <property type="entry name" value="PDZ_6"/>
</dbReference>
<dbReference type="SUPFAM" id="SSF52096">
    <property type="entry name" value="ClpP/crotonase"/>
    <property type="match status" value="1"/>
</dbReference>
<keyword evidence="3 5" id="KW-0378">Hydrolase</keyword>
<dbReference type="GO" id="GO:0004175">
    <property type="term" value="F:endopeptidase activity"/>
    <property type="evidence" value="ECO:0007669"/>
    <property type="project" value="TreeGrafter"/>
</dbReference>
<dbReference type="SMART" id="SM00228">
    <property type="entry name" value="PDZ"/>
    <property type="match status" value="1"/>
</dbReference>
<dbReference type="PROSITE" id="PS50106">
    <property type="entry name" value="PDZ"/>
    <property type="match status" value="1"/>
</dbReference>
<dbReference type="InterPro" id="IPR001478">
    <property type="entry name" value="PDZ"/>
</dbReference>
<evidence type="ECO:0000259" key="7">
    <source>
        <dbReference type="PROSITE" id="PS50106"/>
    </source>
</evidence>
<feature type="region of interest" description="Disordered" evidence="6">
    <location>
        <begin position="415"/>
        <end position="506"/>
    </location>
</feature>
<dbReference type="CDD" id="cd07560">
    <property type="entry name" value="Peptidase_S41_CPP"/>
    <property type="match status" value="1"/>
</dbReference>
<feature type="compositionally biased region" description="Basic and acidic residues" evidence="6">
    <location>
        <begin position="415"/>
        <end position="424"/>
    </location>
</feature>
<dbReference type="PANTHER" id="PTHR32060:SF30">
    <property type="entry name" value="CARBOXY-TERMINAL PROCESSING PROTEASE CTPA"/>
    <property type="match status" value="1"/>
</dbReference>
<dbReference type="RefSeq" id="WP_146521460.1">
    <property type="nucleotide sequence ID" value="NZ_CP151726.1"/>
</dbReference>
<evidence type="ECO:0000256" key="3">
    <source>
        <dbReference type="ARBA" id="ARBA00022801"/>
    </source>
</evidence>
<accession>A0A5C6ARX8</accession>
<name>A0A5C6ARX8_9BACT</name>
<dbReference type="Gene3D" id="2.30.42.10">
    <property type="match status" value="1"/>
</dbReference>
<dbReference type="GO" id="GO:0006508">
    <property type="term" value="P:proteolysis"/>
    <property type="evidence" value="ECO:0007669"/>
    <property type="project" value="UniProtKB-KW"/>
</dbReference>
<dbReference type="OrthoDB" id="9812068at2"/>
<evidence type="ECO:0000256" key="6">
    <source>
        <dbReference type="SAM" id="MobiDB-lite"/>
    </source>
</evidence>
<dbReference type="GO" id="GO:0007165">
    <property type="term" value="P:signal transduction"/>
    <property type="evidence" value="ECO:0007669"/>
    <property type="project" value="TreeGrafter"/>
</dbReference>
<feature type="domain" description="PDZ" evidence="7">
    <location>
        <begin position="80"/>
        <end position="160"/>
    </location>
</feature>
<dbReference type="InterPro" id="IPR029045">
    <property type="entry name" value="ClpP/crotonase-like_dom_sf"/>
</dbReference>
<evidence type="ECO:0000313" key="8">
    <source>
        <dbReference type="EMBL" id="TWU00924.1"/>
    </source>
</evidence>
<sequence length="506" mass="55149">MPSRNLNVIFFAAVMAILCYATHRRARTAIIVGEAIDLIDQRYVDDVDPGDLVIAAMDGLTKSLDQHSSYFPVDAYESFQESINQEFAGIGIFVEQPDPEKPVRVITPVVGSPALEKGVLPGDEIIRVDGVDVSKMNLKDVSSRLKGPPGTIVLLGMRRGEGEVSMEVTRARIEMESVIGDHRGAGNEWVYRLEDQPRVAYIRLKSFGDKTVREVEDVLTALDNDFDSLVLDLRGNSGGLLYAACDICDMFMDSGKIVSTKMRGGVEDSAYSATPGTLVDSSKPVAVLIDHDSASASEIVAACLQDNKRAIVVGTRSYGKGTVQEILPLQFGRSALRLTVARYYRPNNQNIHRADDATEDDVWGVKPDEGFLIPMTREELIALNDRWMEASYPMLGGAEKLATDVHEDQLPVLEPREIPVKDAGAESGDAASSVAESESEESEKTEPPFEISPESQARIDAGPESLRFDPPLRAAVGELLNRTGRPSDQVEETPAASESEPRKNAA</sequence>
<dbReference type="InterPro" id="IPR004447">
    <property type="entry name" value="Peptidase_S41A"/>
</dbReference>
<keyword evidence="9" id="KW-1185">Reference proteome</keyword>
<keyword evidence="2 5" id="KW-0645">Protease</keyword>
<proteinExistence type="inferred from homology"/>
<evidence type="ECO:0000256" key="4">
    <source>
        <dbReference type="ARBA" id="ARBA00022825"/>
    </source>
</evidence>
<dbReference type="NCBIfam" id="TIGR00225">
    <property type="entry name" value="prc"/>
    <property type="match status" value="1"/>
</dbReference>
<evidence type="ECO:0000256" key="5">
    <source>
        <dbReference type="RuleBase" id="RU004404"/>
    </source>
</evidence>
<keyword evidence="4 5" id="KW-0720">Serine protease</keyword>
<dbReference type="CDD" id="cd06782">
    <property type="entry name" value="cpPDZ_CPP-like"/>
    <property type="match status" value="1"/>
</dbReference>
<dbReference type="EMBL" id="SJPN01000005">
    <property type="protein sequence ID" value="TWU00924.1"/>
    <property type="molecule type" value="Genomic_DNA"/>
</dbReference>
<organism evidence="8 9">
    <name type="scientific">Stieleria varia</name>
    <dbReference type="NCBI Taxonomy" id="2528005"/>
    <lineage>
        <taxon>Bacteria</taxon>
        <taxon>Pseudomonadati</taxon>
        <taxon>Planctomycetota</taxon>
        <taxon>Planctomycetia</taxon>
        <taxon>Pirellulales</taxon>
        <taxon>Pirellulaceae</taxon>
        <taxon>Stieleria</taxon>
    </lineage>
</organism>
<dbReference type="Pfam" id="PF17820">
    <property type="entry name" value="PDZ_6"/>
    <property type="match status" value="1"/>
</dbReference>
<dbReference type="InterPro" id="IPR005151">
    <property type="entry name" value="Tail-specific_protease"/>
</dbReference>
<dbReference type="AlphaFoldDB" id="A0A5C6ARX8"/>
<evidence type="ECO:0000256" key="2">
    <source>
        <dbReference type="ARBA" id="ARBA00022670"/>
    </source>
</evidence>
<dbReference type="Pfam" id="PF03572">
    <property type="entry name" value="Peptidase_S41"/>
    <property type="match status" value="1"/>
</dbReference>
<dbReference type="Gene3D" id="3.30.750.44">
    <property type="match status" value="1"/>
</dbReference>
<feature type="compositionally biased region" description="Low complexity" evidence="6">
    <location>
        <begin position="425"/>
        <end position="436"/>
    </location>
</feature>
<dbReference type="EC" id="3.4.21.-" evidence="8"/>
<gene>
    <name evidence="8" type="ORF">Pla52n_42940</name>
</gene>
<comment type="similarity">
    <text evidence="1 5">Belongs to the peptidase S41A family.</text>
</comment>
<dbReference type="SUPFAM" id="SSF50156">
    <property type="entry name" value="PDZ domain-like"/>
    <property type="match status" value="1"/>
</dbReference>
<dbReference type="InterPro" id="IPR036034">
    <property type="entry name" value="PDZ_sf"/>
</dbReference>
<dbReference type="GO" id="GO:0008236">
    <property type="term" value="F:serine-type peptidase activity"/>
    <property type="evidence" value="ECO:0007669"/>
    <property type="project" value="UniProtKB-KW"/>
</dbReference>
<dbReference type="GO" id="GO:0030288">
    <property type="term" value="C:outer membrane-bounded periplasmic space"/>
    <property type="evidence" value="ECO:0007669"/>
    <property type="project" value="TreeGrafter"/>
</dbReference>
<protein>
    <submittedName>
        <fullName evidence="8">Putative CtpA-like serine protease</fullName>
        <ecNumber evidence="8">3.4.21.-</ecNumber>
    </submittedName>
</protein>
<dbReference type="Gene3D" id="3.90.226.10">
    <property type="entry name" value="2-enoyl-CoA Hydratase, Chain A, domain 1"/>
    <property type="match status" value="1"/>
</dbReference>
<dbReference type="Proteomes" id="UP000320176">
    <property type="component" value="Unassembled WGS sequence"/>
</dbReference>
<comment type="caution">
    <text evidence="8">The sequence shown here is derived from an EMBL/GenBank/DDBJ whole genome shotgun (WGS) entry which is preliminary data.</text>
</comment>
<dbReference type="PANTHER" id="PTHR32060">
    <property type="entry name" value="TAIL-SPECIFIC PROTEASE"/>
    <property type="match status" value="1"/>
</dbReference>
<dbReference type="SMART" id="SM00245">
    <property type="entry name" value="TSPc"/>
    <property type="match status" value="1"/>
</dbReference>
<evidence type="ECO:0000256" key="1">
    <source>
        <dbReference type="ARBA" id="ARBA00009179"/>
    </source>
</evidence>
<reference evidence="8 9" key="1">
    <citation type="submission" date="2019-02" db="EMBL/GenBank/DDBJ databases">
        <title>Deep-cultivation of Planctomycetes and their phenomic and genomic characterization uncovers novel biology.</title>
        <authorList>
            <person name="Wiegand S."/>
            <person name="Jogler M."/>
            <person name="Boedeker C."/>
            <person name="Pinto D."/>
            <person name="Vollmers J."/>
            <person name="Rivas-Marin E."/>
            <person name="Kohn T."/>
            <person name="Peeters S.H."/>
            <person name="Heuer A."/>
            <person name="Rast P."/>
            <person name="Oberbeckmann S."/>
            <person name="Bunk B."/>
            <person name="Jeske O."/>
            <person name="Meyerdierks A."/>
            <person name="Storesund J.E."/>
            <person name="Kallscheuer N."/>
            <person name="Luecker S."/>
            <person name="Lage O.M."/>
            <person name="Pohl T."/>
            <person name="Merkel B.J."/>
            <person name="Hornburger P."/>
            <person name="Mueller R.-W."/>
            <person name="Bruemmer F."/>
            <person name="Labrenz M."/>
            <person name="Spormann A.M."/>
            <person name="Op Den Camp H."/>
            <person name="Overmann J."/>
            <person name="Amann R."/>
            <person name="Jetten M.S.M."/>
            <person name="Mascher T."/>
            <person name="Medema M.H."/>
            <person name="Devos D.P."/>
            <person name="Kaster A.-K."/>
            <person name="Ovreas L."/>
            <person name="Rohde M."/>
            <person name="Galperin M.Y."/>
            <person name="Jogler C."/>
        </authorList>
    </citation>
    <scope>NUCLEOTIDE SEQUENCE [LARGE SCALE GENOMIC DNA]</scope>
    <source>
        <strain evidence="8 9">Pla52n</strain>
    </source>
</reference>
<evidence type="ECO:0000313" key="9">
    <source>
        <dbReference type="Proteomes" id="UP000320176"/>
    </source>
</evidence>